<dbReference type="SUPFAM" id="SSF51261">
    <property type="entry name" value="Duplicated hybrid motif"/>
    <property type="match status" value="1"/>
</dbReference>
<protein>
    <submittedName>
        <fullName evidence="2">M23 family metallopeptidase</fullName>
    </submittedName>
</protein>
<dbReference type="GO" id="GO:0004222">
    <property type="term" value="F:metalloendopeptidase activity"/>
    <property type="evidence" value="ECO:0007669"/>
    <property type="project" value="TreeGrafter"/>
</dbReference>
<sequence>MNPKRFISGALAVVALIAALLPWGSAAAGSPMKLSLPTENTAIFSKEPWRFYMYTDRSFEGKKSKPWQGGTYGFSRNPKRTAEGLLYTKLHEGVDISPVRRDPSGTPTDAVRAISDGKVVHTNHQANHSNYGRYIVIEHRWTDGTYYSLYAHLQSIRVKPGQKVQRGTQIGVLGWTGRGINLTRAHLHLELNLMVHSDFERYHDRFLSGKNHHTIYNGINLVGVDVASLFKSARGNSKLTMAEFIRAAHPPHYRVAIPDGSKLEIVNRNPWISNGKKAQPGPWELTFSREGVPIAARPIQANITKPVVTWVKPSKTYHSYQTKGYLTGSGRTAGLSPSGLGFIALLTGDF</sequence>
<dbReference type="KEGG" id="soa:G3M56_010575"/>
<name>A0A6B3L928_9BACT</name>
<organism evidence="2 3">
    <name type="scientific">Sulfuriroseicoccus oceanibius</name>
    <dbReference type="NCBI Taxonomy" id="2707525"/>
    <lineage>
        <taxon>Bacteria</taxon>
        <taxon>Pseudomonadati</taxon>
        <taxon>Verrucomicrobiota</taxon>
        <taxon>Verrucomicrobiia</taxon>
        <taxon>Verrucomicrobiales</taxon>
        <taxon>Verrucomicrobiaceae</taxon>
        <taxon>Sulfuriroseicoccus</taxon>
    </lineage>
</organism>
<evidence type="ECO:0000259" key="1">
    <source>
        <dbReference type="Pfam" id="PF01551"/>
    </source>
</evidence>
<dbReference type="CDD" id="cd12797">
    <property type="entry name" value="M23_peptidase"/>
    <property type="match status" value="1"/>
</dbReference>
<dbReference type="Gene3D" id="2.70.70.10">
    <property type="entry name" value="Glucose Permease (Domain IIA)"/>
    <property type="match status" value="1"/>
</dbReference>
<accession>A0A6B3L928</accession>
<keyword evidence="3" id="KW-1185">Reference proteome</keyword>
<dbReference type="Proteomes" id="UP000475117">
    <property type="component" value="Chromosome"/>
</dbReference>
<proteinExistence type="predicted"/>
<evidence type="ECO:0000313" key="3">
    <source>
        <dbReference type="Proteomes" id="UP000475117"/>
    </source>
</evidence>
<dbReference type="PANTHER" id="PTHR21666:SF270">
    <property type="entry name" value="MUREIN HYDROLASE ACTIVATOR ENVC"/>
    <property type="match status" value="1"/>
</dbReference>
<dbReference type="RefSeq" id="WP_164362179.1">
    <property type="nucleotide sequence ID" value="NZ_CP066776.1"/>
</dbReference>
<dbReference type="InterPro" id="IPR016047">
    <property type="entry name" value="M23ase_b-sheet_dom"/>
</dbReference>
<evidence type="ECO:0000313" key="2">
    <source>
        <dbReference type="EMBL" id="QQL44326.1"/>
    </source>
</evidence>
<dbReference type="AlphaFoldDB" id="A0A6B3L928"/>
<dbReference type="InterPro" id="IPR050570">
    <property type="entry name" value="Cell_wall_metabolism_enzyme"/>
</dbReference>
<reference evidence="2 3" key="1">
    <citation type="submission" date="2020-12" db="EMBL/GenBank/DDBJ databases">
        <title>Sulforoseuscoccus oceanibium gen. nov., sp. nov., a representative of the phylum Verrucomicrobia with special cytoplasmic membrane, and proposal of Sulforoseuscoccusaceae fam. nov.</title>
        <authorList>
            <person name="Xi F."/>
        </authorList>
    </citation>
    <scope>NUCLEOTIDE SEQUENCE [LARGE SCALE GENOMIC DNA]</scope>
    <source>
        <strain evidence="2 3">T37</strain>
    </source>
</reference>
<dbReference type="Pfam" id="PF01551">
    <property type="entry name" value="Peptidase_M23"/>
    <property type="match status" value="1"/>
</dbReference>
<dbReference type="InterPro" id="IPR011055">
    <property type="entry name" value="Dup_hybrid_motif"/>
</dbReference>
<dbReference type="EMBL" id="CP066776">
    <property type="protein sequence ID" value="QQL44326.1"/>
    <property type="molecule type" value="Genomic_DNA"/>
</dbReference>
<feature type="domain" description="M23ase beta-sheet core" evidence="1">
    <location>
        <begin position="90"/>
        <end position="192"/>
    </location>
</feature>
<dbReference type="PANTHER" id="PTHR21666">
    <property type="entry name" value="PEPTIDASE-RELATED"/>
    <property type="match status" value="1"/>
</dbReference>
<gene>
    <name evidence="2" type="ORF">G3M56_010575</name>
</gene>